<dbReference type="Proteomes" id="UP000093111">
    <property type="component" value="Unassembled WGS sequence"/>
</dbReference>
<dbReference type="OrthoDB" id="9785236at2"/>
<comment type="caution">
    <text evidence="1">The sequence shown here is derived from an EMBL/GenBank/DDBJ whole genome shotgun (WGS) entry which is preliminary data.</text>
</comment>
<reference evidence="1 2" key="1">
    <citation type="journal article" date="2016" name="Syst. Appl. Microbiol.">
        <title>Pararhizobium polonicum sp. nov. isolated from tumors on stone fruit rootstocks.</title>
        <authorList>
            <person name="Pulawska J."/>
            <person name="Kuzmanovic N."/>
            <person name="Willems A."/>
            <person name="Pothier J.F."/>
        </authorList>
    </citation>
    <scope>NUCLEOTIDE SEQUENCE [LARGE SCALE GENOMIC DNA]</scope>
    <source>
        <strain evidence="1 2">F5.1</strain>
    </source>
</reference>
<evidence type="ECO:0000313" key="2">
    <source>
        <dbReference type="Proteomes" id="UP000093111"/>
    </source>
</evidence>
<name>A0A1C7P396_9HYPH</name>
<protein>
    <submittedName>
        <fullName evidence="1">Acetamidase</fullName>
    </submittedName>
</protein>
<dbReference type="PANTHER" id="PTHR31891:SF1">
    <property type="entry name" value="FORMAMIDASE C869.04-RELATED"/>
    <property type="match status" value="1"/>
</dbReference>
<dbReference type="PATRIC" id="fig|1612624.7.peg.3546"/>
<proteinExistence type="predicted"/>
<dbReference type="Pfam" id="PF03069">
    <property type="entry name" value="FmdA_AmdA"/>
    <property type="match status" value="2"/>
</dbReference>
<dbReference type="PANTHER" id="PTHR31891">
    <property type="entry name" value="FORMAMIDASE C869.04-RELATED"/>
    <property type="match status" value="1"/>
</dbReference>
<organism evidence="1 2">
    <name type="scientific">Pararhizobium polonicum</name>
    <dbReference type="NCBI Taxonomy" id="1612624"/>
    <lineage>
        <taxon>Bacteria</taxon>
        <taxon>Pseudomonadati</taxon>
        <taxon>Pseudomonadota</taxon>
        <taxon>Alphaproteobacteria</taxon>
        <taxon>Hyphomicrobiales</taxon>
        <taxon>Rhizobiaceae</taxon>
        <taxon>Rhizobium/Agrobacterium group</taxon>
        <taxon>Pararhizobium</taxon>
    </lineage>
</organism>
<dbReference type="AlphaFoldDB" id="A0A1C7P396"/>
<dbReference type="EMBL" id="LGLV01000006">
    <property type="protein sequence ID" value="OBZ95691.1"/>
    <property type="molecule type" value="Genomic_DNA"/>
</dbReference>
<sequence length="314" mass="33697">MCVACTHTIHRAKHHFGWNKDFEPTLIAKPGETIHFECLDSSGGQLGAGSTLETLAALDFDKINPVTGPVYVEGAKPGDALKVTIRRFIPSGIGWTANIPGFGLLADQFKDPALHMWSYDASTMAPSLYGPGGKVPLKPFAGTIGVAPAEPGLHSVVPPRRVGGNLDIRDLTSGVTLYLPVEVEGALFSIGDTHAAQGDGEVCGTAIESQMEVEATIELVKDARLQSPRFTTTEPVTRHLDGMGYEVTTGIGPDLMTGARESVMRMIDLLVAEHGMNPVDAYMLCSVCGDLRISEIVDMPNWVVSFYFPRIVFA</sequence>
<dbReference type="STRING" id="1612624.ADU59_09990"/>
<dbReference type="Gene3D" id="2.60.120.580">
    <property type="entry name" value="Acetamidase/Formamidase-like domains"/>
    <property type="match status" value="2"/>
</dbReference>
<dbReference type="SUPFAM" id="SSF141130">
    <property type="entry name" value="Acetamidase/Formamidase-like"/>
    <property type="match status" value="1"/>
</dbReference>
<dbReference type="GO" id="GO:0016811">
    <property type="term" value="F:hydrolase activity, acting on carbon-nitrogen (but not peptide) bonds, in linear amides"/>
    <property type="evidence" value="ECO:0007669"/>
    <property type="project" value="InterPro"/>
</dbReference>
<dbReference type="Gene3D" id="3.10.28.20">
    <property type="entry name" value="Acetamidase/Formamidase-like domains"/>
    <property type="match status" value="1"/>
</dbReference>
<keyword evidence="2" id="KW-1185">Reference proteome</keyword>
<accession>A0A1C7P396</accession>
<evidence type="ECO:0000313" key="1">
    <source>
        <dbReference type="EMBL" id="OBZ95691.1"/>
    </source>
</evidence>
<dbReference type="RefSeq" id="WP_068953940.1">
    <property type="nucleotide sequence ID" value="NZ_LGLV01000006.1"/>
</dbReference>
<gene>
    <name evidence="1" type="ORF">ADU59_09990</name>
</gene>
<dbReference type="InterPro" id="IPR004304">
    <property type="entry name" value="FmdA_AmdA"/>
</dbReference>